<dbReference type="EMBL" id="JBHMEX010000028">
    <property type="protein sequence ID" value="MFB9064094.1"/>
    <property type="molecule type" value="Genomic_DNA"/>
</dbReference>
<dbReference type="Proteomes" id="UP001589589">
    <property type="component" value="Unassembled WGS sequence"/>
</dbReference>
<sequence>MKTLIISFITLFINYSYGQNSIEFYQKDKTQIKIKAVNDFEKLEITNSSNNRTQVIDSIETSITGREMHLVNEDYNFDGYNDFACYYLDDGMGVYTIYQIFIYNPKNKQFKKLRIPSNSSPKCDELCDIKVNKKEKTFQSSCRGGARWYTDIWKFDKNENLILLKK</sequence>
<dbReference type="RefSeq" id="WP_290267347.1">
    <property type="nucleotide sequence ID" value="NZ_JAUFQQ010000005.1"/>
</dbReference>
<proteinExistence type="predicted"/>
<organism evidence="1 2">
    <name type="scientific">Flavobacterium branchiarum</name>
    <dbReference type="NCBI Taxonomy" id="1114870"/>
    <lineage>
        <taxon>Bacteria</taxon>
        <taxon>Pseudomonadati</taxon>
        <taxon>Bacteroidota</taxon>
        <taxon>Flavobacteriia</taxon>
        <taxon>Flavobacteriales</taxon>
        <taxon>Flavobacteriaceae</taxon>
        <taxon>Flavobacterium</taxon>
    </lineage>
</organism>
<dbReference type="NCBIfam" id="NF047539">
    <property type="entry name" value="XAC2610_fam"/>
    <property type="match status" value="1"/>
</dbReference>
<reference evidence="1 2" key="1">
    <citation type="submission" date="2024-09" db="EMBL/GenBank/DDBJ databases">
        <authorList>
            <person name="Sun Q."/>
            <person name="Mori K."/>
        </authorList>
    </citation>
    <scope>NUCLEOTIDE SEQUENCE [LARGE SCALE GENOMIC DNA]</scope>
    <source>
        <strain evidence="1 2">CECT 7908</strain>
    </source>
</reference>
<name>A0ABV5FKN0_9FLAO</name>
<comment type="caution">
    <text evidence="1">The sequence shown here is derived from an EMBL/GenBank/DDBJ whole genome shotgun (WGS) entry which is preliminary data.</text>
</comment>
<gene>
    <name evidence="1" type="ORF">ACFFUQ_08675</name>
</gene>
<accession>A0ABV5FKN0</accession>
<dbReference type="InterPro" id="IPR058087">
    <property type="entry name" value="XAC2610_dom"/>
</dbReference>
<evidence type="ECO:0000313" key="1">
    <source>
        <dbReference type="EMBL" id="MFB9064094.1"/>
    </source>
</evidence>
<protein>
    <submittedName>
        <fullName evidence="1">XAC2610-related protein</fullName>
    </submittedName>
</protein>
<keyword evidence="2" id="KW-1185">Reference proteome</keyword>
<evidence type="ECO:0000313" key="2">
    <source>
        <dbReference type="Proteomes" id="UP001589589"/>
    </source>
</evidence>